<proteinExistence type="predicted"/>
<evidence type="ECO:0000259" key="2">
    <source>
        <dbReference type="SMART" id="SM00014"/>
    </source>
</evidence>
<dbReference type="GO" id="GO:0050380">
    <property type="term" value="F:undecaprenyl-diphosphatase activity"/>
    <property type="evidence" value="ECO:0007669"/>
    <property type="project" value="UniProtKB-EC"/>
</dbReference>
<feature type="transmembrane region" description="Helical" evidence="1">
    <location>
        <begin position="121"/>
        <end position="139"/>
    </location>
</feature>
<feature type="domain" description="Phosphatidic acid phosphatase type 2/haloperoxidase" evidence="2">
    <location>
        <begin position="82"/>
        <end position="190"/>
    </location>
</feature>
<dbReference type="RefSeq" id="WP_419152092.1">
    <property type="nucleotide sequence ID" value="NZ_JAUSTR010000006.1"/>
</dbReference>
<evidence type="ECO:0000313" key="4">
    <source>
        <dbReference type="Proteomes" id="UP001225646"/>
    </source>
</evidence>
<protein>
    <submittedName>
        <fullName evidence="3">Undecaprenyl-diphosphatase</fullName>
        <ecNumber evidence="3">3.6.1.27</ecNumber>
    </submittedName>
</protein>
<evidence type="ECO:0000256" key="1">
    <source>
        <dbReference type="SAM" id="Phobius"/>
    </source>
</evidence>
<keyword evidence="3" id="KW-0378">Hydrolase</keyword>
<feature type="transmembrane region" description="Helical" evidence="1">
    <location>
        <begin position="148"/>
        <end position="169"/>
    </location>
</feature>
<gene>
    <name evidence="3" type="ORF">J2S06_001845</name>
</gene>
<dbReference type="InterPro" id="IPR036938">
    <property type="entry name" value="PAP2/HPO_sf"/>
</dbReference>
<dbReference type="CDD" id="cd03392">
    <property type="entry name" value="PAP2_like_2"/>
    <property type="match status" value="1"/>
</dbReference>
<dbReference type="InterPro" id="IPR000326">
    <property type="entry name" value="PAP2/HPO"/>
</dbReference>
<comment type="caution">
    <text evidence="3">The sequence shown here is derived from an EMBL/GenBank/DDBJ whole genome shotgun (WGS) entry which is preliminary data.</text>
</comment>
<feature type="transmembrane region" description="Helical" evidence="1">
    <location>
        <begin position="80"/>
        <end position="101"/>
    </location>
</feature>
<dbReference type="PANTHER" id="PTHR14969:SF13">
    <property type="entry name" value="AT30094P"/>
    <property type="match status" value="1"/>
</dbReference>
<feature type="transmembrane region" description="Helical" evidence="1">
    <location>
        <begin position="175"/>
        <end position="194"/>
    </location>
</feature>
<dbReference type="SUPFAM" id="SSF48317">
    <property type="entry name" value="Acid phosphatase/Vanadium-dependent haloperoxidase"/>
    <property type="match status" value="1"/>
</dbReference>
<keyword evidence="1" id="KW-0472">Membrane</keyword>
<keyword evidence="1" id="KW-1133">Transmembrane helix</keyword>
<accession>A0ABT9VP88</accession>
<dbReference type="EC" id="3.6.1.27" evidence="3"/>
<dbReference type="SMART" id="SM00014">
    <property type="entry name" value="acidPPc"/>
    <property type="match status" value="1"/>
</dbReference>
<keyword evidence="1" id="KW-0812">Transmembrane</keyword>
<reference evidence="3 4" key="1">
    <citation type="submission" date="2023-07" db="EMBL/GenBank/DDBJ databases">
        <title>Genomic Encyclopedia of Type Strains, Phase IV (KMG-IV): sequencing the most valuable type-strain genomes for metagenomic binning, comparative biology and taxonomic classification.</title>
        <authorList>
            <person name="Goeker M."/>
        </authorList>
    </citation>
    <scope>NUCLEOTIDE SEQUENCE [LARGE SCALE GENOMIC DNA]</scope>
    <source>
        <strain evidence="3 4">DSM 19092</strain>
    </source>
</reference>
<dbReference type="Proteomes" id="UP001225646">
    <property type="component" value="Unassembled WGS sequence"/>
</dbReference>
<keyword evidence="4" id="KW-1185">Reference proteome</keyword>
<dbReference type="PANTHER" id="PTHR14969">
    <property type="entry name" value="SPHINGOSINE-1-PHOSPHATE PHOSPHOHYDROLASE"/>
    <property type="match status" value="1"/>
</dbReference>
<organism evidence="3 4">
    <name type="scientific">Aeribacillus alveayuensis</name>
    <dbReference type="NCBI Taxonomy" id="279215"/>
    <lineage>
        <taxon>Bacteria</taxon>
        <taxon>Bacillati</taxon>
        <taxon>Bacillota</taxon>
        <taxon>Bacilli</taxon>
        <taxon>Bacillales</taxon>
        <taxon>Bacillaceae</taxon>
        <taxon>Aeribacillus</taxon>
    </lineage>
</organism>
<feature type="transmembrane region" description="Helical" evidence="1">
    <location>
        <begin position="54"/>
        <end position="73"/>
    </location>
</feature>
<dbReference type="EMBL" id="JAUSTR010000006">
    <property type="protein sequence ID" value="MDQ0162768.1"/>
    <property type="molecule type" value="Genomic_DNA"/>
</dbReference>
<name>A0ABT9VP88_9BACI</name>
<dbReference type="Pfam" id="PF01569">
    <property type="entry name" value="PAP2"/>
    <property type="match status" value="1"/>
</dbReference>
<evidence type="ECO:0000313" key="3">
    <source>
        <dbReference type="EMBL" id="MDQ0162768.1"/>
    </source>
</evidence>
<dbReference type="Gene3D" id="1.20.144.10">
    <property type="entry name" value="Phosphatidic acid phosphatase type 2/haloperoxidase"/>
    <property type="match status" value="2"/>
</dbReference>
<sequence length="199" mass="23816">MRKKNRSLFLLLLFLFMILTQYRFFQSIDENIVLAVEKLREERFDFFMHNMTKIGSFYITFFLTVIFFIFFVMKGKKREGFFLFINFLGVRFLNQCLKQLFLRERPNFHPLIEVGEYSFPSGHTMNSTAIYGLIAYFFVQHQYANKKWVIFLFSVLIFLIGFSRVYLGVHYVSDVLAGFLAGSFWILFIITILVKVRQK</sequence>